<keyword evidence="3" id="KW-1185">Reference proteome</keyword>
<organism evidence="2 3">
    <name type="scientific">Neogemmobacter tilapiae</name>
    <dbReference type="NCBI Taxonomy" id="875041"/>
    <lineage>
        <taxon>Bacteria</taxon>
        <taxon>Pseudomonadati</taxon>
        <taxon>Pseudomonadota</taxon>
        <taxon>Alphaproteobacteria</taxon>
        <taxon>Rhodobacterales</taxon>
        <taxon>Paracoccaceae</taxon>
        <taxon>Neogemmobacter</taxon>
    </lineage>
</organism>
<reference evidence="2" key="1">
    <citation type="journal article" date="2014" name="Int. J. Syst. Evol. Microbiol.">
        <title>Complete genome sequence of Corynebacterium casei LMG S-19264T (=DSM 44701T), isolated from a smear-ripened cheese.</title>
        <authorList>
            <consortium name="US DOE Joint Genome Institute (JGI-PGF)"/>
            <person name="Walter F."/>
            <person name="Albersmeier A."/>
            <person name="Kalinowski J."/>
            <person name="Ruckert C."/>
        </authorList>
    </citation>
    <scope>NUCLEOTIDE SEQUENCE</scope>
    <source>
        <strain evidence="2">KCTC 23310</strain>
    </source>
</reference>
<dbReference type="AlphaFoldDB" id="A0A918THZ3"/>
<proteinExistence type="predicted"/>
<feature type="signal peptide" evidence="1">
    <location>
        <begin position="1"/>
        <end position="19"/>
    </location>
</feature>
<evidence type="ECO:0000313" key="3">
    <source>
        <dbReference type="Proteomes" id="UP000638981"/>
    </source>
</evidence>
<keyword evidence="1" id="KW-0732">Signal</keyword>
<evidence type="ECO:0000313" key="2">
    <source>
        <dbReference type="EMBL" id="GHC46770.1"/>
    </source>
</evidence>
<sequence length="128" mass="14193">MKKLVWFLGMMFLAGNASAKVLECTTAEDSWVNSPYIFGYEANTTAVTVYDPVIHTFVGEPIAGKYEESSKKIVFKWSVQVKIRGDQTNMGYRASFFPADGKFTVRATPGAGYTGHFEGRGTCKVKEQ</sequence>
<accession>A0A918THZ3</accession>
<dbReference type="RefSeq" id="WP_189410073.1">
    <property type="nucleotide sequence ID" value="NZ_BMYJ01000001.1"/>
</dbReference>
<name>A0A918THZ3_9RHOB</name>
<gene>
    <name evidence="2" type="ORF">GCM10007315_05690</name>
</gene>
<dbReference type="EMBL" id="BMYJ01000001">
    <property type="protein sequence ID" value="GHC46770.1"/>
    <property type="molecule type" value="Genomic_DNA"/>
</dbReference>
<comment type="caution">
    <text evidence="2">The sequence shown here is derived from an EMBL/GenBank/DDBJ whole genome shotgun (WGS) entry which is preliminary data.</text>
</comment>
<dbReference type="Proteomes" id="UP000638981">
    <property type="component" value="Unassembled WGS sequence"/>
</dbReference>
<feature type="chain" id="PRO_5037733312" evidence="1">
    <location>
        <begin position="20"/>
        <end position="128"/>
    </location>
</feature>
<protein>
    <submittedName>
        <fullName evidence="2">Uncharacterized protein</fullName>
    </submittedName>
</protein>
<evidence type="ECO:0000256" key="1">
    <source>
        <dbReference type="SAM" id="SignalP"/>
    </source>
</evidence>
<reference evidence="2" key="2">
    <citation type="submission" date="2020-09" db="EMBL/GenBank/DDBJ databases">
        <authorList>
            <person name="Sun Q."/>
            <person name="Kim S."/>
        </authorList>
    </citation>
    <scope>NUCLEOTIDE SEQUENCE</scope>
    <source>
        <strain evidence="2">KCTC 23310</strain>
    </source>
</reference>